<dbReference type="EMBL" id="FPCG01000003">
    <property type="protein sequence ID" value="SFV21852.1"/>
    <property type="molecule type" value="Genomic_DNA"/>
</dbReference>
<dbReference type="Pfam" id="PF01402">
    <property type="entry name" value="RHH_1"/>
    <property type="match status" value="1"/>
</dbReference>
<accession>A0A1I7MIU3</accession>
<dbReference type="SUPFAM" id="SSF47598">
    <property type="entry name" value="Ribbon-helix-helix"/>
    <property type="match status" value="1"/>
</dbReference>
<dbReference type="Proteomes" id="UP000198881">
    <property type="component" value="Unassembled WGS sequence"/>
</dbReference>
<name>A0A1I7MIU3_9MICC</name>
<dbReference type="STRING" id="574650.SAMN04487966_10376"/>
<feature type="domain" description="Ribbon-helix-helix protein CopG" evidence="1">
    <location>
        <begin position="21"/>
        <end position="47"/>
    </location>
</feature>
<evidence type="ECO:0000259" key="1">
    <source>
        <dbReference type="Pfam" id="PF01402"/>
    </source>
</evidence>
<evidence type="ECO:0000313" key="2">
    <source>
        <dbReference type="EMBL" id="SFV21852.1"/>
    </source>
</evidence>
<dbReference type="InterPro" id="IPR010985">
    <property type="entry name" value="Ribbon_hlx_hlx"/>
</dbReference>
<dbReference type="InterPro" id="IPR002145">
    <property type="entry name" value="CopG"/>
</dbReference>
<proteinExistence type="predicted"/>
<keyword evidence="3" id="KW-1185">Reference proteome</keyword>
<sequence>MVQMGTDPPVPFRYHSDMAMNLRLPDELDAQLDELAAAEHTSKSALVLRGVKMVLESAHRQAAREQTLAAVLAEDASLLRRLADA</sequence>
<evidence type="ECO:0000313" key="3">
    <source>
        <dbReference type="Proteomes" id="UP000198881"/>
    </source>
</evidence>
<protein>
    <submittedName>
        <fullName evidence="2">Ribbon-helix-helix protein, copG family</fullName>
    </submittedName>
</protein>
<dbReference type="GO" id="GO:0006355">
    <property type="term" value="P:regulation of DNA-templated transcription"/>
    <property type="evidence" value="ECO:0007669"/>
    <property type="project" value="InterPro"/>
</dbReference>
<dbReference type="AlphaFoldDB" id="A0A1I7MIU3"/>
<reference evidence="2 3" key="1">
    <citation type="submission" date="2016-10" db="EMBL/GenBank/DDBJ databases">
        <authorList>
            <person name="de Groot N.N."/>
        </authorList>
    </citation>
    <scope>NUCLEOTIDE SEQUENCE [LARGE SCALE GENOMIC DNA]</scope>
    <source>
        <strain evidence="2 3">CGMCC 1.7054</strain>
    </source>
</reference>
<gene>
    <name evidence="2" type="ORF">SAMN04487966_10376</name>
</gene>
<organism evidence="2 3">
    <name type="scientific">Micrococcus terreus</name>
    <dbReference type="NCBI Taxonomy" id="574650"/>
    <lineage>
        <taxon>Bacteria</taxon>
        <taxon>Bacillati</taxon>
        <taxon>Actinomycetota</taxon>
        <taxon>Actinomycetes</taxon>
        <taxon>Micrococcales</taxon>
        <taxon>Micrococcaceae</taxon>
        <taxon>Micrococcus</taxon>
    </lineage>
</organism>